<organism evidence="6 7">
    <name type="scientific">Pisum sativum</name>
    <name type="common">Garden pea</name>
    <name type="synonym">Lathyrus oleraceus</name>
    <dbReference type="NCBI Taxonomy" id="3888"/>
    <lineage>
        <taxon>Eukaryota</taxon>
        <taxon>Viridiplantae</taxon>
        <taxon>Streptophyta</taxon>
        <taxon>Embryophyta</taxon>
        <taxon>Tracheophyta</taxon>
        <taxon>Spermatophyta</taxon>
        <taxon>Magnoliopsida</taxon>
        <taxon>eudicotyledons</taxon>
        <taxon>Gunneridae</taxon>
        <taxon>Pentapetalae</taxon>
        <taxon>rosids</taxon>
        <taxon>fabids</taxon>
        <taxon>Fabales</taxon>
        <taxon>Fabaceae</taxon>
        <taxon>Papilionoideae</taxon>
        <taxon>50 kb inversion clade</taxon>
        <taxon>NPAAA clade</taxon>
        <taxon>Hologalegina</taxon>
        <taxon>IRL clade</taxon>
        <taxon>Fabeae</taxon>
        <taxon>Lathyrus</taxon>
    </lineage>
</organism>
<feature type="compositionally biased region" description="Polar residues" evidence="5">
    <location>
        <begin position="86"/>
        <end position="113"/>
    </location>
</feature>
<dbReference type="PANTHER" id="PTHR44019">
    <property type="entry name" value="WD REPEAT-CONTAINING PROTEIN 55"/>
    <property type="match status" value="1"/>
</dbReference>
<dbReference type="InterPro" id="IPR001680">
    <property type="entry name" value="WD40_rpt"/>
</dbReference>
<evidence type="ECO:0000313" key="7">
    <source>
        <dbReference type="Proteomes" id="UP001058974"/>
    </source>
</evidence>
<dbReference type="EMBL" id="JAMSHJ010000001">
    <property type="protein sequence ID" value="KAI5447341.1"/>
    <property type="molecule type" value="Genomic_DNA"/>
</dbReference>
<dbReference type="InterPro" id="IPR019775">
    <property type="entry name" value="WD40_repeat_CS"/>
</dbReference>
<keyword evidence="3" id="KW-0677">Repeat</keyword>
<dbReference type="PROSITE" id="PS50082">
    <property type="entry name" value="WD_REPEATS_2"/>
    <property type="match status" value="1"/>
</dbReference>
<evidence type="ECO:0000313" key="6">
    <source>
        <dbReference type="EMBL" id="KAI5447341.1"/>
    </source>
</evidence>
<dbReference type="Gene3D" id="2.130.10.10">
    <property type="entry name" value="YVTN repeat-like/Quinoprotein amine dehydrogenase"/>
    <property type="match status" value="1"/>
</dbReference>
<dbReference type="AlphaFoldDB" id="A0A9D5BPP0"/>
<dbReference type="SMART" id="SM00320">
    <property type="entry name" value="WD40"/>
    <property type="match status" value="1"/>
</dbReference>
<protein>
    <submittedName>
        <fullName evidence="6">Variant 4, WD domain repeat-containing protein 55</fullName>
    </submittedName>
</protein>
<dbReference type="InterPro" id="IPR036322">
    <property type="entry name" value="WD40_repeat_dom_sf"/>
</dbReference>
<keyword evidence="2 4" id="KW-0853">WD repeat</keyword>
<dbReference type="Gramene" id="Psat01G0498000-T4">
    <property type="protein sequence ID" value="KAI5447341.1"/>
    <property type="gene ID" value="KIW84_014980"/>
</dbReference>
<evidence type="ECO:0000256" key="5">
    <source>
        <dbReference type="SAM" id="MobiDB-lite"/>
    </source>
</evidence>
<evidence type="ECO:0000256" key="4">
    <source>
        <dbReference type="PROSITE-ProRule" id="PRU00221"/>
    </source>
</evidence>
<feature type="compositionally biased region" description="Acidic residues" evidence="5">
    <location>
        <begin position="69"/>
        <end position="83"/>
    </location>
</feature>
<accession>A0A9D5BPP0</accession>
<feature type="region of interest" description="Disordered" evidence="5">
    <location>
        <begin position="55"/>
        <end position="113"/>
    </location>
</feature>
<comment type="similarity">
    <text evidence="1">Belongs to the WD repeat WDR55 family.</text>
</comment>
<evidence type="ECO:0000256" key="2">
    <source>
        <dbReference type="ARBA" id="ARBA00022574"/>
    </source>
</evidence>
<name>A0A9D5BPP0_PEA</name>
<dbReference type="InterPro" id="IPR015943">
    <property type="entry name" value="WD40/YVTN_repeat-like_dom_sf"/>
</dbReference>
<gene>
    <name evidence="6" type="ORF">KIW84_014980</name>
</gene>
<dbReference type="InterPro" id="IPR050505">
    <property type="entry name" value="WDR55/POC1"/>
</dbReference>
<comment type="caution">
    <text evidence="6">The sequence shown here is derived from an EMBL/GenBank/DDBJ whole genome shotgun (WGS) entry which is preliminary data.</text>
</comment>
<dbReference type="SUPFAM" id="SSF50978">
    <property type="entry name" value="WD40 repeat-like"/>
    <property type="match status" value="1"/>
</dbReference>
<evidence type="ECO:0000256" key="3">
    <source>
        <dbReference type="ARBA" id="ARBA00022737"/>
    </source>
</evidence>
<dbReference type="Proteomes" id="UP001058974">
    <property type="component" value="Chromosome 1"/>
</dbReference>
<sequence>FSLVGILPNRIIQPIAEHSEYPVERLAFSHDRKFLGSIGHDQMLKLWDLDNILQGSRSTERNENGVGDNDVDSDDEDEMDVDDNPSKSTKGNKTKNASNRHTVGDSNNFFADL</sequence>
<feature type="non-terminal residue" evidence="6">
    <location>
        <position position="113"/>
    </location>
</feature>
<dbReference type="PANTHER" id="PTHR44019:SF20">
    <property type="entry name" value="WD REPEAT-CONTAINING PROTEIN 55"/>
    <property type="match status" value="1"/>
</dbReference>
<reference evidence="6 7" key="1">
    <citation type="journal article" date="2022" name="Nat. Genet.">
        <title>Improved pea reference genome and pan-genome highlight genomic features and evolutionary characteristics.</title>
        <authorList>
            <person name="Yang T."/>
            <person name="Liu R."/>
            <person name="Luo Y."/>
            <person name="Hu S."/>
            <person name="Wang D."/>
            <person name="Wang C."/>
            <person name="Pandey M.K."/>
            <person name="Ge S."/>
            <person name="Xu Q."/>
            <person name="Li N."/>
            <person name="Li G."/>
            <person name="Huang Y."/>
            <person name="Saxena R.K."/>
            <person name="Ji Y."/>
            <person name="Li M."/>
            <person name="Yan X."/>
            <person name="He Y."/>
            <person name="Liu Y."/>
            <person name="Wang X."/>
            <person name="Xiang C."/>
            <person name="Varshney R.K."/>
            <person name="Ding H."/>
            <person name="Gao S."/>
            <person name="Zong X."/>
        </authorList>
    </citation>
    <scope>NUCLEOTIDE SEQUENCE [LARGE SCALE GENOMIC DNA]</scope>
    <source>
        <strain evidence="6 7">cv. Zhongwan 6</strain>
    </source>
</reference>
<dbReference type="PROSITE" id="PS00678">
    <property type="entry name" value="WD_REPEATS_1"/>
    <property type="match status" value="1"/>
</dbReference>
<evidence type="ECO:0000256" key="1">
    <source>
        <dbReference type="ARBA" id="ARBA00007625"/>
    </source>
</evidence>
<feature type="repeat" description="WD" evidence="4">
    <location>
        <begin position="16"/>
        <end position="51"/>
    </location>
</feature>
<keyword evidence="7" id="KW-1185">Reference proteome</keyword>
<proteinExistence type="inferred from homology"/>